<keyword evidence="3" id="KW-1185">Reference proteome</keyword>
<keyword evidence="1" id="KW-1133">Transmembrane helix</keyword>
<sequence length="110" mass="12198">MITFVVWVLGSLVLAAVVFLVANVMERRDPSTDEAPGLRRFVRDFVSGLRRRDRRSGPAAPVDTDMDDFFAATIESAPAYVDAEELSDVLQRARAQARTTLHVGTVHKPE</sequence>
<evidence type="ECO:0008006" key="4">
    <source>
        <dbReference type="Google" id="ProtNLM"/>
    </source>
</evidence>
<feature type="transmembrane region" description="Helical" evidence="1">
    <location>
        <begin position="6"/>
        <end position="25"/>
    </location>
</feature>
<proteinExistence type="predicted"/>
<dbReference type="Proteomes" id="UP001501138">
    <property type="component" value="Unassembled WGS sequence"/>
</dbReference>
<reference evidence="2 3" key="1">
    <citation type="journal article" date="2019" name="Int. J. Syst. Evol. Microbiol.">
        <title>The Global Catalogue of Microorganisms (GCM) 10K type strain sequencing project: providing services to taxonomists for standard genome sequencing and annotation.</title>
        <authorList>
            <consortium name="The Broad Institute Genomics Platform"/>
            <consortium name="The Broad Institute Genome Sequencing Center for Infectious Disease"/>
            <person name="Wu L."/>
            <person name="Ma J."/>
        </authorList>
    </citation>
    <scope>NUCLEOTIDE SEQUENCE [LARGE SCALE GENOMIC DNA]</scope>
    <source>
        <strain evidence="2 3">JCM 15589</strain>
    </source>
</reference>
<gene>
    <name evidence="2" type="ORF">GCM10009809_24090</name>
</gene>
<dbReference type="RefSeq" id="WP_344248689.1">
    <property type="nucleotide sequence ID" value="NZ_BAAAPM010000004.1"/>
</dbReference>
<accession>A0ABN2JIF4</accession>
<dbReference type="EMBL" id="BAAAPM010000004">
    <property type="protein sequence ID" value="GAA1727549.1"/>
    <property type="molecule type" value="Genomic_DNA"/>
</dbReference>
<comment type="caution">
    <text evidence="2">The sequence shown here is derived from an EMBL/GenBank/DDBJ whole genome shotgun (WGS) entry which is preliminary data.</text>
</comment>
<protein>
    <recommendedName>
        <fullName evidence="4">DivIVA domain-containing protein</fullName>
    </recommendedName>
</protein>
<keyword evidence="1" id="KW-0472">Membrane</keyword>
<keyword evidence="1" id="KW-0812">Transmembrane</keyword>
<evidence type="ECO:0000313" key="3">
    <source>
        <dbReference type="Proteomes" id="UP001501138"/>
    </source>
</evidence>
<evidence type="ECO:0000256" key="1">
    <source>
        <dbReference type="SAM" id="Phobius"/>
    </source>
</evidence>
<organism evidence="2 3">
    <name type="scientific">Isoptericola hypogeus</name>
    <dbReference type="NCBI Taxonomy" id="300179"/>
    <lineage>
        <taxon>Bacteria</taxon>
        <taxon>Bacillati</taxon>
        <taxon>Actinomycetota</taxon>
        <taxon>Actinomycetes</taxon>
        <taxon>Micrococcales</taxon>
        <taxon>Promicromonosporaceae</taxon>
        <taxon>Isoptericola</taxon>
    </lineage>
</organism>
<name>A0ABN2JIF4_9MICO</name>
<evidence type="ECO:0000313" key="2">
    <source>
        <dbReference type="EMBL" id="GAA1727549.1"/>
    </source>
</evidence>